<evidence type="ECO:0000256" key="4">
    <source>
        <dbReference type="ARBA" id="ARBA00023163"/>
    </source>
</evidence>
<dbReference type="GO" id="GO:0003677">
    <property type="term" value="F:DNA binding"/>
    <property type="evidence" value="ECO:0007669"/>
    <property type="project" value="UniProtKB-KW"/>
</dbReference>
<evidence type="ECO:0000313" key="5">
    <source>
        <dbReference type="EMBL" id="RAG80480.1"/>
    </source>
</evidence>
<dbReference type="InterPro" id="IPR036390">
    <property type="entry name" value="WH_DNA-bd_sf"/>
</dbReference>
<dbReference type="RefSeq" id="WP_111507809.1">
    <property type="nucleotide sequence ID" value="NZ_QKYN01000228.1"/>
</dbReference>
<evidence type="ECO:0000256" key="2">
    <source>
        <dbReference type="ARBA" id="ARBA00023015"/>
    </source>
</evidence>
<comment type="caution">
    <text evidence="5">The sequence shown here is derived from an EMBL/GenBank/DDBJ whole genome shotgun (WGS) entry which is preliminary data.</text>
</comment>
<dbReference type="EMBL" id="QKYN01000228">
    <property type="protein sequence ID" value="RAG80480.1"/>
    <property type="molecule type" value="Genomic_DNA"/>
</dbReference>
<evidence type="ECO:0000256" key="1">
    <source>
        <dbReference type="ARBA" id="ARBA00011046"/>
    </source>
</evidence>
<dbReference type="Gene3D" id="1.10.10.10">
    <property type="entry name" value="Winged helix-like DNA-binding domain superfamily/Winged helix DNA-binding domain"/>
    <property type="match status" value="1"/>
</dbReference>
<dbReference type="GO" id="GO:0045892">
    <property type="term" value="P:negative regulation of DNA-templated transcription"/>
    <property type="evidence" value="ECO:0007669"/>
    <property type="project" value="InterPro"/>
</dbReference>
<evidence type="ECO:0000313" key="6">
    <source>
        <dbReference type="Proteomes" id="UP000248889"/>
    </source>
</evidence>
<gene>
    <name evidence="5" type="ORF">DN069_37970</name>
</gene>
<accession>A0A2X0JZL0</accession>
<dbReference type="InterPro" id="IPR036388">
    <property type="entry name" value="WH-like_DNA-bd_sf"/>
</dbReference>
<evidence type="ECO:0000256" key="3">
    <source>
        <dbReference type="ARBA" id="ARBA00023125"/>
    </source>
</evidence>
<keyword evidence="2" id="KW-0805">Transcription regulation</keyword>
<keyword evidence="6" id="KW-1185">Reference proteome</keyword>
<comment type="similarity">
    <text evidence="1">Belongs to the BlaI transcriptional regulatory family.</text>
</comment>
<keyword evidence="3" id="KW-0238">DNA-binding</keyword>
<dbReference type="Proteomes" id="UP000248889">
    <property type="component" value="Unassembled WGS sequence"/>
</dbReference>
<organism evidence="5 6">
    <name type="scientific">Streptacidiphilus pinicola</name>
    <dbReference type="NCBI Taxonomy" id="2219663"/>
    <lineage>
        <taxon>Bacteria</taxon>
        <taxon>Bacillati</taxon>
        <taxon>Actinomycetota</taxon>
        <taxon>Actinomycetes</taxon>
        <taxon>Kitasatosporales</taxon>
        <taxon>Streptomycetaceae</taxon>
        <taxon>Streptacidiphilus</taxon>
    </lineage>
</organism>
<dbReference type="OrthoDB" id="9813987at2"/>
<sequence>MNERRQMGALEAEILELLQSAAPEALTPGHVLERLGGTLAYSTVVTVLTRMHDKELLSRVKQGRAFAYSPIADRHGMTARRMRAALDADPDRRAVLARFVDDLSLGDEEILRGLLRDTLPARLPARQD</sequence>
<reference evidence="5 6" key="1">
    <citation type="submission" date="2018-06" db="EMBL/GenBank/DDBJ databases">
        <title>Streptacidiphilus pinicola sp. nov., isolated from pine grove soil.</title>
        <authorList>
            <person name="Roh S.G."/>
            <person name="Park S."/>
            <person name="Kim M.-K."/>
            <person name="Yun B.-R."/>
            <person name="Park J."/>
            <person name="Kim M.J."/>
            <person name="Kim Y.S."/>
            <person name="Kim S.B."/>
        </authorList>
    </citation>
    <scope>NUCLEOTIDE SEQUENCE [LARGE SCALE GENOMIC DNA]</scope>
    <source>
        <strain evidence="5 6">MMS16-CNU450</strain>
    </source>
</reference>
<keyword evidence="4" id="KW-0804">Transcription</keyword>
<dbReference type="InterPro" id="IPR005650">
    <property type="entry name" value="BlaI_family"/>
</dbReference>
<dbReference type="SUPFAM" id="SSF46785">
    <property type="entry name" value="Winged helix' DNA-binding domain"/>
    <property type="match status" value="1"/>
</dbReference>
<proteinExistence type="inferred from homology"/>
<name>A0A2X0JZL0_9ACTN</name>
<dbReference type="Pfam" id="PF03965">
    <property type="entry name" value="Penicillinase_R"/>
    <property type="match status" value="1"/>
</dbReference>
<protein>
    <submittedName>
        <fullName evidence="5">BlaI/MecI/CopY family transcriptional regulator</fullName>
    </submittedName>
</protein>
<dbReference type="AlphaFoldDB" id="A0A2X0JZL0"/>